<dbReference type="RefSeq" id="WP_190888352.1">
    <property type="nucleotide sequence ID" value="NZ_JACWZY010000015.1"/>
</dbReference>
<dbReference type="NCBIfam" id="TIGR01459">
    <property type="entry name" value="HAD-SF-IIA-hyp4"/>
    <property type="match status" value="1"/>
</dbReference>
<dbReference type="SUPFAM" id="SSF56784">
    <property type="entry name" value="HAD-like"/>
    <property type="match status" value="1"/>
</dbReference>
<dbReference type="InterPro" id="IPR006356">
    <property type="entry name" value="HAD-SF_hydro_IIA_hyp3"/>
</dbReference>
<comment type="caution">
    <text evidence="1">The sequence shown here is derived from an EMBL/GenBank/DDBJ whole genome shotgun (WGS) entry which is preliminary data.</text>
</comment>
<dbReference type="PANTHER" id="PTHR19288:SF90">
    <property type="entry name" value="OS08G0542600 PROTEIN"/>
    <property type="match status" value="1"/>
</dbReference>
<dbReference type="SFLD" id="SFLDS00003">
    <property type="entry name" value="Haloacid_Dehalogenase"/>
    <property type="match status" value="1"/>
</dbReference>
<evidence type="ECO:0000313" key="2">
    <source>
        <dbReference type="Proteomes" id="UP000598820"/>
    </source>
</evidence>
<organism evidence="1 2">
    <name type="scientific">Spirosoma profusum</name>
    <dbReference type="NCBI Taxonomy" id="2771354"/>
    <lineage>
        <taxon>Bacteria</taxon>
        <taxon>Pseudomonadati</taxon>
        <taxon>Bacteroidota</taxon>
        <taxon>Cytophagia</taxon>
        <taxon>Cytophagales</taxon>
        <taxon>Cytophagaceae</taxon>
        <taxon>Spirosoma</taxon>
    </lineage>
</organism>
<dbReference type="NCBIfam" id="TIGR01460">
    <property type="entry name" value="HAD-SF-IIA"/>
    <property type="match status" value="1"/>
</dbReference>
<proteinExistence type="predicted"/>
<dbReference type="InterPro" id="IPR023214">
    <property type="entry name" value="HAD_sf"/>
</dbReference>
<keyword evidence="1" id="KW-0378">Hydrolase</keyword>
<dbReference type="Gene3D" id="3.40.50.1000">
    <property type="entry name" value="HAD superfamily/HAD-like"/>
    <property type="match status" value="2"/>
</dbReference>
<protein>
    <submittedName>
        <fullName evidence="1">TIGR01459 family HAD-type hydrolase</fullName>
    </submittedName>
</protein>
<gene>
    <name evidence="1" type="ORF">IC229_17750</name>
</gene>
<reference evidence="1" key="1">
    <citation type="submission" date="2020-09" db="EMBL/GenBank/DDBJ databases">
        <authorList>
            <person name="Kim M.K."/>
        </authorList>
    </citation>
    <scope>NUCLEOTIDE SEQUENCE</scope>
    <source>
        <strain evidence="1">BT702</strain>
    </source>
</reference>
<dbReference type="Proteomes" id="UP000598820">
    <property type="component" value="Unassembled WGS sequence"/>
</dbReference>
<dbReference type="InterPro" id="IPR006357">
    <property type="entry name" value="HAD-SF_hydro_IIA"/>
</dbReference>
<name>A0A926Y1S3_9BACT</name>
<sequence length="282" mass="31524">MQLADFKTIASDYKVIFFDAFGVLKNSEGILPGIEKTFNWLRENGKEFYVLTNDASRGPRELAESYYRQGFYAITPERIISSGMLAREYLDLKVHDGTVAYLGTEKSAHYLETSGLKTLPISQVDLKEIDDINALVLLDDEGFDWNTDLTKTVNLLRRRNIPVIVANTDATYPVSKNRIAIAIGAVAKMIEGIVGKQFIRFGKPDAQLFMFAYERLENVSHVSKRDILMVGDTLKTDILGGNKFGLDTVLVLTGNTQPQDVEVQIRSTGIIPTYVCKSVVIK</sequence>
<dbReference type="GO" id="GO:0016791">
    <property type="term" value="F:phosphatase activity"/>
    <property type="evidence" value="ECO:0007669"/>
    <property type="project" value="TreeGrafter"/>
</dbReference>
<keyword evidence="2" id="KW-1185">Reference proteome</keyword>
<dbReference type="PANTHER" id="PTHR19288">
    <property type="entry name" value="4-NITROPHENYLPHOSPHATASE-RELATED"/>
    <property type="match status" value="1"/>
</dbReference>
<dbReference type="GO" id="GO:0005737">
    <property type="term" value="C:cytoplasm"/>
    <property type="evidence" value="ECO:0007669"/>
    <property type="project" value="TreeGrafter"/>
</dbReference>
<dbReference type="InterPro" id="IPR036412">
    <property type="entry name" value="HAD-like_sf"/>
</dbReference>
<dbReference type="AlphaFoldDB" id="A0A926Y1S3"/>
<accession>A0A926Y1S3</accession>
<dbReference type="Pfam" id="PF13242">
    <property type="entry name" value="Hydrolase_like"/>
    <property type="match status" value="1"/>
</dbReference>
<evidence type="ECO:0000313" key="1">
    <source>
        <dbReference type="EMBL" id="MBD2702497.1"/>
    </source>
</evidence>
<dbReference type="EMBL" id="JACWZY010000015">
    <property type="protein sequence ID" value="MBD2702497.1"/>
    <property type="molecule type" value="Genomic_DNA"/>
</dbReference>
<dbReference type="SFLD" id="SFLDG01129">
    <property type="entry name" value="C1.5:_HAD__Beta-PGM__Phosphata"/>
    <property type="match status" value="1"/>
</dbReference>
<dbReference type="Pfam" id="PF13344">
    <property type="entry name" value="Hydrolase_6"/>
    <property type="match status" value="1"/>
</dbReference>